<dbReference type="PANTHER" id="PTHR43711">
    <property type="entry name" value="TWO-COMPONENT HISTIDINE KINASE"/>
    <property type="match status" value="1"/>
</dbReference>
<dbReference type="PANTHER" id="PTHR43711:SF31">
    <property type="entry name" value="HISTIDINE KINASE"/>
    <property type="match status" value="1"/>
</dbReference>
<dbReference type="Gene3D" id="3.30.450.20">
    <property type="entry name" value="PAS domain"/>
    <property type="match status" value="1"/>
</dbReference>
<dbReference type="PRINTS" id="PR00344">
    <property type="entry name" value="BCTRLSENSOR"/>
</dbReference>
<accession>A0ABX0Y947</accession>
<comment type="caution">
    <text evidence="9">The sequence shown here is derived from an EMBL/GenBank/DDBJ whole genome shotgun (WGS) entry which is preliminary data.</text>
</comment>
<proteinExistence type="predicted"/>
<reference evidence="9 10" key="1">
    <citation type="submission" date="2020-03" db="EMBL/GenBank/DDBJ databases">
        <authorList>
            <person name="Wang L."/>
            <person name="He N."/>
            <person name="Li Y."/>
            <person name="Fang Y."/>
            <person name="Zhang F."/>
        </authorList>
    </citation>
    <scope>NUCLEOTIDE SEQUENCE [LARGE SCALE GENOMIC DNA]</scope>
    <source>
        <strain evidence="10">hsmgli-8</strain>
    </source>
</reference>
<keyword evidence="3" id="KW-0597">Phosphoprotein</keyword>
<dbReference type="Proteomes" id="UP000746535">
    <property type="component" value="Unassembled WGS sequence"/>
</dbReference>
<keyword evidence="7" id="KW-0175">Coiled coil</keyword>
<dbReference type="EMBL" id="JAAVJI010000001">
    <property type="protein sequence ID" value="NJO99850.1"/>
    <property type="molecule type" value="Genomic_DNA"/>
</dbReference>
<evidence type="ECO:0000256" key="5">
    <source>
        <dbReference type="ARBA" id="ARBA00022777"/>
    </source>
</evidence>
<sequence length="390" mass="43219">MAVLAEHITEDVLFESAACGLILTRDNGEVVRANKTFCTWLGYDEPALLGRRFQDLLTVGGKMFHQTHWLPLMRMQGSAREVKLEMLTRHGSRVVVLLNGVRRETEGEYFHHLALFELADRDRYEREILHARKLAEDALQARTAVEAALRDAQSELQAAYERAQDRAEFAEQMVAIASHDLKTPLSAILMAGDLLRRSPGQARRHALAQLITQAAGRADRLIRDFLDFTLIRVGKGIRLTVESNDLHQVVAGSLDELRVAFPGARFEHVTHGNATSLFDSDRIRQLVGNLVANSVAYGIPEGLITVRTAVTNTDLRLSVHNWGAPIPEALHGSLFEAMSRGIKGGDARSVGLGLFIVREIVRAHEGDIQMASTLDAGTTFLARWPAKRDA</sequence>
<dbReference type="InterPro" id="IPR000014">
    <property type="entry name" value="PAS"/>
</dbReference>
<dbReference type="Pfam" id="PF00512">
    <property type="entry name" value="HisKA"/>
    <property type="match status" value="1"/>
</dbReference>
<dbReference type="SMART" id="SM00388">
    <property type="entry name" value="HisKA"/>
    <property type="match status" value="1"/>
</dbReference>
<dbReference type="RefSeq" id="WP_168081349.1">
    <property type="nucleotide sequence ID" value="NZ_JAAVJI010000001.1"/>
</dbReference>
<comment type="catalytic activity">
    <reaction evidence="1">
        <text>ATP + protein L-histidine = ADP + protein N-phospho-L-histidine.</text>
        <dbReference type="EC" id="2.7.13.3"/>
    </reaction>
</comment>
<evidence type="ECO:0000313" key="10">
    <source>
        <dbReference type="Proteomes" id="UP000746535"/>
    </source>
</evidence>
<keyword evidence="5" id="KW-0418">Kinase</keyword>
<dbReference type="InterPro" id="IPR003594">
    <property type="entry name" value="HATPase_dom"/>
</dbReference>
<dbReference type="InterPro" id="IPR005467">
    <property type="entry name" value="His_kinase_dom"/>
</dbReference>
<dbReference type="Gene3D" id="1.10.287.130">
    <property type="match status" value="1"/>
</dbReference>
<dbReference type="PROSITE" id="PS50109">
    <property type="entry name" value="HIS_KIN"/>
    <property type="match status" value="1"/>
</dbReference>
<keyword evidence="4" id="KW-0808">Transferase</keyword>
<evidence type="ECO:0000313" key="9">
    <source>
        <dbReference type="EMBL" id="NJO99850.1"/>
    </source>
</evidence>
<dbReference type="Pfam" id="PF02518">
    <property type="entry name" value="HATPase_c"/>
    <property type="match status" value="1"/>
</dbReference>
<keyword evidence="10" id="KW-1185">Reference proteome</keyword>
<dbReference type="InterPro" id="IPR036890">
    <property type="entry name" value="HATPase_C_sf"/>
</dbReference>
<dbReference type="SUPFAM" id="SSF55785">
    <property type="entry name" value="PYP-like sensor domain (PAS domain)"/>
    <property type="match status" value="1"/>
</dbReference>
<evidence type="ECO:0000259" key="8">
    <source>
        <dbReference type="PROSITE" id="PS50109"/>
    </source>
</evidence>
<name>A0ABX0Y947_9PSED</name>
<dbReference type="InterPro" id="IPR036097">
    <property type="entry name" value="HisK_dim/P_sf"/>
</dbReference>
<evidence type="ECO:0000256" key="7">
    <source>
        <dbReference type="SAM" id="Coils"/>
    </source>
</evidence>
<evidence type="ECO:0000256" key="4">
    <source>
        <dbReference type="ARBA" id="ARBA00022679"/>
    </source>
</evidence>
<dbReference type="EC" id="2.7.13.3" evidence="2"/>
<dbReference type="NCBIfam" id="TIGR00229">
    <property type="entry name" value="sensory_box"/>
    <property type="match status" value="1"/>
</dbReference>
<dbReference type="Pfam" id="PF13426">
    <property type="entry name" value="PAS_9"/>
    <property type="match status" value="1"/>
</dbReference>
<feature type="domain" description="Histidine kinase" evidence="8">
    <location>
        <begin position="176"/>
        <end position="388"/>
    </location>
</feature>
<evidence type="ECO:0000256" key="2">
    <source>
        <dbReference type="ARBA" id="ARBA00012438"/>
    </source>
</evidence>
<keyword evidence="6" id="KW-0902">Two-component regulatory system</keyword>
<dbReference type="InterPro" id="IPR004358">
    <property type="entry name" value="Sig_transdc_His_kin-like_C"/>
</dbReference>
<dbReference type="CDD" id="cd00130">
    <property type="entry name" value="PAS"/>
    <property type="match status" value="1"/>
</dbReference>
<evidence type="ECO:0000256" key="1">
    <source>
        <dbReference type="ARBA" id="ARBA00000085"/>
    </source>
</evidence>
<feature type="coiled-coil region" evidence="7">
    <location>
        <begin position="121"/>
        <end position="180"/>
    </location>
</feature>
<dbReference type="SUPFAM" id="SSF55874">
    <property type="entry name" value="ATPase domain of HSP90 chaperone/DNA topoisomerase II/histidine kinase"/>
    <property type="match status" value="1"/>
</dbReference>
<dbReference type="InterPro" id="IPR050736">
    <property type="entry name" value="Sensor_HK_Regulatory"/>
</dbReference>
<evidence type="ECO:0000256" key="3">
    <source>
        <dbReference type="ARBA" id="ARBA00022553"/>
    </source>
</evidence>
<dbReference type="SMART" id="SM00387">
    <property type="entry name" value="HATPase_c"/>
    <property type="match status" value="1"/>
</dbReference>
<organism evidence="9 10">
    <name type="scientific">Pseudomonas quercus</name>
    <dbReference type="NCBI Taxonomy" id="2722792"/>
    <lineage>
        <taxon>Bacteria</taxon>
        <taxon>Pseudomonadati</taxon>
        <taxon>Pseudomonadota</taxon>
        <taxon>Gammaproteobacteria</taxon>
        <taxon>Pseudomonadales</taxon>
        <taxon>Pseudomonadaceae</taxon>
        <taxon>Pseudomonas</taxon>
    </lineage>
</organism>
<dbReference type="InterPro" id="IPR035965">
    <property type="entry name" value="PAS-like_dom_sf"/>
</dbReference>
<dbReference type="InterPro" id="IPR003661">
    <property type="entry name" value="HisK_dim/P_dom"/>
</dbReference>
<protein>
    <recommendedName>
        <fullName evidence="2">histidine kinase</fullName>
        <ecNumber evidence="2">2.7.13.3</ecNumber>
    </recommendedName>
</protein>
<dbReference type="Gene3D" id="3.30.565.10">
    <property type="entry name" value="Histidine kinase-like ATPase, C-terminal domain"/>
    <property type="match status" value="1"/>
</dbReference>
<dbReference type="CDD" id="cd00082">
    <property type="entry name" value="HisKA"/>
    <property type="match status" value="1"/>
</dbReference>
<dbReference type="SUPFAM" id="SSF47384">
    <property type="entry name" value="Homodimeric domain of signal transducing histidine kinase"/>
    <property type="match status" value="1"/>
</dbReference>
<evidence type="ECO:0000256" key="6">
    <source>
        <dbReference type="ARBA" id="ARBA00023012"/>
    </source>
</evidence>
<gene>
    <name evidence="9" type="ORF">HBH25_03095</name>
</gene>